<proteinExistence type="predicted"/>
<organism evidence="2">
    <name type="scientific">Chromera velia CCMP2878</name>
    <dbReference type="NCBI Taxonomy" id="1169474"/>
    <lineage>
        <taxon>Eukaryota</taxon>
        <taxon>Sar</taxon>
        <taxon>Alveolata</taxon>
        <taxon>Colpodellida</taxon>
        <taxon>Chromeraceae</taxon>
        <taxon>Chromera</taxon>
    </lineage>
</organism>
<dbReference type="AlphaFoldDB" id="A0A0G4F6R2"/>
<gene>
    <name evidence="2" type="ORF">Cvel_15484</name>
</gene>
<protein>
    <submittedName>
        <fullName evidence="2">Uncharacterized protein</fullName>
    </submittedName>
</protein>
<evidence type="ECO:0000256" key="1">
    <source>
        <dbReference type="SAM" id="MobiDB-lite"/>
    </source>
</evidence>
<dbReference type="EMBL" id="CDMZ01000163">
    <property type="protein sequence ID" value="CEM08112.1"/>
    <property type="molecule type" value="Genomic_DNA"/>
</dbReference>
<sequence length="107" mass="12167">MVRLLFFLLLISLFVCAHLVVLLIKGGLGLEVCGGLLAEEREKGKEREKELAVCRRLVSLHTVEAERAMRKREKKKEIKGPAFFDLAPPKRGRTLKRGGKGSRQRER</sequence>
<accession>A0A0G4F6R2</accession>
<dbReference type="VEuPathDB" id="CryptoDB:Cvel_15484"/>
<reference evidence="2" key="1">
    <citation type="submission" date="2014-11" db="EMBL/GenBank/DDBJ databases">
        <authorList>
            <person name="Otto D Thomas"/>
            <person name="Naeem Raeece"/>
        </authorList>
    </citation>
    <scope>NUCLEOTIDE SEQUENCE</scope>
</reference>
<feature type="compositionally biased region" description="Basic residues" evidence="1">
    <location>
        <begin position="90"/>
        <end position="107"/>
    </location>
</feature>
<name>A0A0G4F6R2_9ALVE</name>
<evidence type="ECO:0000313" key="2">
    <source>
        <dbReference type="EMBL" id="CEM08112.1"/>
    </source>
</evidence>
<feature type="region of interest" description="Disordered" evidence="1">
    <location>
        <begin position="68"/>
        <end position="107"/>
    </location>
</feature>